<dbReference type="GeneTree" id="ENSGT00940000157346"/>
<evidence type="ECO:0000256" key="8">
    <source>
        <dbReference type="ARBA" id="ARBA00023292"/>
    </source>
</evidence>
<dbReference type="GO" id="GO:0016020">
    <property type="term" value="C:membrane"/>
    <property type="evidence" value="ECO:0007669"/>
    <property type="project" value="UniProtKB-SubCell"/>
</dbReference>
<dbReference type="FunFam" id="2.10.25.10:FF:000079">
    <property type="entry name" value="Attractin like 1"/>
    <property type="match status" value="1"/>
</dbReference>
<dbReference type="SUPFAM" id="SSF103575">
    <property type="entry name" value="Plexin repeat"/>
    <property type="match status" value="1"/>
</dbReference>
<keyword evidence="4" id="KW-0677">Repeat</keyword>
<dbReference type="InterPro" id="IPR051568">
    <property type="entry name" value="LZTR1/Attractin"/>
</dbReference>
<dbReference type="STRING" id="62062.ENSHHUP00000015589"/>
<comment type="subcellular location">
    <subcellularLocation>
        <location evidence="1">Membrane</location>
    </subcellularLocation>
</comment>
<keyword evidence="6 9" id="KW-1015">Disulfide bond</keyword>
<sequence length="167" mass="17707">LCLSCCSVFRFILLTGALSLPAENCSGYRTCGQCLEQPGCGWCTDPSNTGRGQCIEGSYRGPFQTAVPAPSTLPGPTSSPASQPALNISMCPSDTKYNWSFIHCPACQCNGHSQCVNHSVCEKCEELTTGRHCESCISGYYGDPTNGGSCQRESLGMNMGQGLEVRG</sequence>
<feature type="domain" description="Laminin EGF-like" evidence="11">
    <location>
        <begin position="107"/>
        <end position="152"/>
    </location>
</feature>
<feature type="disulfide bond" evidence="9">
    <location>
        <begin position="136"/>
        <end position="150"/>
    </location>
</feature>
<keyword evidence="2" id="KW-0880">Kelch repeat</keyword>
<dbReference type="Gene3D" id="2.10.25.10">
    <property type="entry name" value="Laminin"/>
    <property type="match status" value="1"/>
</dbReference>
<proteinExistence type="predicted"/>
<keyword evidence="8 9" id="KW-0424">Laminin EGF-like domain</keyword>
<dbReference type="InterPro" id="IPR002165">
    <property type="entry name" value="Plexin_repeat"/>
</dbReference>
<keyword evidence="13" id="KW-1185">Reference proteome</keyword>
<dbReference type="PROSITE" id="PS01248">
    <property type="entry name" value="EGF_LAM_1"/>
    <property type="match status" value="1"/>
</dbReference>
<protein>
    <recommendedName>
        <fullName evidence="11">Laminin EGF-like domain-containing protein</fullName>
    </recommendedName>
</protein>
<evidence type="ECO:0000313" key="12">
    <source>
        <dbReference type="Ensembl" id="ENSHHUP00000015589.1"/>
    </source>
</evidence>
<reference evidence="12" key="2">
    <citation type="submission" date="2025-08" db="UniProtKB">
        <authorList>
            <consortium name="Ensembl"/>
        </authorList>
    </citation>
    <scope>IDENTIFICATION</scope>
</reference>
<dbReference type="PROSITE" id="PS50027">
    <property type="entry name" value="EGF_LAM_2"/>
    <property type="match status" value="1"/>
</dbReference>
<keyword evidence="7" id="KW-0325">Glycoprotein</keyword>
<evidence type="ECO:0000256" key="10">
    <source>
        <dbReference type="SAM" id="SignalP"/>
    </source>
</evidence>
<comment type="caution">
    <text evidence="9">Lacks conserved residue(s) required for the propagation of feature annotation.</text>
</comment>
<dbReference type="SUPFAM" id="SSF57196">
    <property type="entry name" value="EGF/Laminin"/>
    <property type="match status" value="1"/>
</dbReference>
<dbReference type="PANTHER" id="PTHR46376">
    <property type="entry name" value="LEUCINE-ZIPPER-LIKE TRANSCRIPTIONAL REGULATOR 1"/>
    <property type="match status" value="1"/>
</dbReference>
<dbReference type="SMART" id="SM00423">
    <property type="entry name" value="PSI"/>
    <property type="match status" value="1"/>
</dbReference>
<dbReference type="SMART" id="SM00180">
    <property type="entry name" value="EGF_Lam"/>
    <property type="match status" value="1"/>
</dbReference>
<dbReference type="InterPro" id="IPR002049">
    <property type="entry name" value="LE_dom"/>
</dbReference>
<evidence type="ECO:0000256" key="5">
    <source>
        <dbReference type="ARBA" id="ARBA00023136"/>
    </source>
</evidence>
<reference evidence="13" key="1">
    <citation type="submission" date="2018-06" db="EMBL/GenBank/DDBJ databases">
        <title>Genome assembly of Danube salmon.</title>
        <authorList>
            <person name="Macqueen D.J."/>
            <person name="Gundappa M.K."/>
        </authorList>
    </citation>
    <scope>NUCLEOTIDE SEQUENCE [LARGE SCALE GENOMIC DNA]</scope>
</reference>
<dbReference type="Proteomes" id="UP000314982">
    <property type="component" value="Unassembled WGS sequence"/>
</dbReference>
<feature type="disulfide bond" evidence="9">
    <location>
        <begin position="124"/>
        <end position="133"/>
    </location>
</feature>
<name>A0A4W5KWP6_9TELE</name>
<dbReference type="InterPro" id="IPR056863">
    <property type="entry name" value="LMN_ATRN_NET-like_EGF"/>
</dbReference>
<evidence type="ECO:0000256" key="6">
    <source>
        <dbReference type="ARBA" id="ARBA00023157"/>
    </source>
</evidence>
<dbReference type="GO" id="GO:0005794">
    <property type="term" value="C:Golgi apparatus"/>
    <property type="evidence" value="ECO:0007669"/>
    <property type="project" value="TreeGrafter"/>
</dbReference>
<evidence type="ECO:0000256" key="1">
    <source>
        <dbReference type="ARBA" id="ARBA00004370"/>
    </source>
</evidence>
<reference evidence="12" key="3">
    <citation type="submission" date="2025-09" db="UniProtKB">
        <authorList>
            <consortium name="Ensembl"/>
        </authorList>
    </citation>
    <scope>IDENTIFICATION</scope>
</reference>
<dbReference type="Pfam" id="PF24973">
    <property type="entry name" value="EGF_LMN_ATRN"/>
    <property type="match status" value="1"/>
</dbReference>
<organism evidence="12 13">
    <name type="scientific">Hucho hucho</name>
    <name type="common">huchen</name>
    <dbReference type="NCBI Taxonomy" id="62062"/>
    <lineage>
        <taxon>Eukaryota</taxon>
        <taxon>Metazoa</taxon>
        <taxon>Chordata</taxon>
        <taxon>Craniata</taxon>
        <taxon>Vertebrata</taxon>
        <taxon>Euteleostomi</taxon>
        <taxon>Actinopterygii</taxon>
        <taxon>Neopterygii</taxon>
        <taxon>Teleostei</taxon>
        <taxon>Protacanthopterygii</taxon>
        <taxon>Salmoniformes</taxon>
        <taxon>Salmonidae</taxon>
        <taxon>Salmoninae</taxon>
        <taxon>Hucho</taxon>
    </lineage>
</organism>
<evidence type="ECO:0000256" key="4">
    <source>
        <dbReference type="ARBA" id="ARBA00022737"/>
    </source>
</evidence>
<evidence type="ECO:0000256" key="7">
    <source>
        <dbReference type="ARBA" id="ARBA00023180"/>
    </source>
</evidence>
<dbReference type="CDD" id="cd00055">
    <property type="entry name" value="EGF_Lam"/>
    <property type="match status" value="1"/>
</dbReference>
<dbReference type="Pfam" id="PF01437">
    <property type="entry name" value="PSI"/>
    <property type="match status" value="1"/>
</dbReference>
<feature type="signal peptide" evidence="10">
    <location>
        <begin position="1"/>
        <end position="17"/>
    </location>
</feature>
<accession>A0A4W5KWP6</accession>
<keyword evidence="3 10" id="KW-0732">Signal</keyword>
<feature type="chain" id="PRO_5021478691" description="Laminin EGF-like domain-containing protein" evidence="10">
    <location>
        <begin position="18"/>
        <end position="167"/>
    </location>
</feature>
<evidence type="ECO:0000313" key="13">
    <source>
        <dbReference type="Proteomes" id="UP000314982"/>
    </source>
</evidence>
<keyword evidence="5" id="KW-0472">Membrane</keyword>
<dbReference type="Ensembl" id="ENSHHUT00000016141.1">
    <property type="protein sequence ID" value="ENSHHUP00000015589.1"/>
    <property type="gene ID" value="ENSHHUG00000009723.1"/>
</dbReference>
<evidence type="ECO:0000256" key="3">
    <source>
        <dbReference type="ARBA" id="ARBA00022729"/>
    </source>
</evidence>
<dbReference type="AlphaFoldDB" id="A0A4W5KWP6"/>
<dbReference type="PANTHER" id="PTHR46376:SF3">
    <property type="entry name" value="ATTRACTIN"/>
    <property type="match status" value="1"/>
</dbReference>
<evidence type="ECO:0000256" key="9">
    <source>
        <dbReference type="PROSITE-ProRule" id="PRU00460"/>
    </source>
</evidence>
<evidence type="ECO:0000256" key="2">
    <source>
        <dbReference type="ARBA" id="ARBA00022441"/>
    </source>
</evidence>
<dbReference type="InterPro" id="IPR016201">
    <property type="entry name" value="PSI"/>
</dbReference>
<evidence type="ECO:0000259" key="11">
    <source>
        <dbReference type="PROSITE" id="PS50027"/>
    </source>
</evidence>